<organismHost>
    <name type="scientific">Heterosigma akashiwo</name>
    <name type="common">Chromophytic alga</name>
    <name type="synonym">Heterosigma carterae</name>
    <dbReference type="NCBI Taxonomy" id="2829"/>
</organismHost>
<reference evidence="2 3" key="1">
    <citation type="submission" date="2016-03" db="EMBL/GenBank/DDBJ databases">
        <title>Genome sequences of a Phycodnavirus, Heterosigma akashiwo virus strain 53.</title>
        <authorList>
            <person name="Ueki S."/>
            <person name="Ogura Y."/>
            <person name="Hayashi T."/>
        </authorList>
    </citation>
    <scope>NUCLEOTIDE SEQUENCE [LARGE SCALE GENOMIC DNA]</scope>
    <source>
        <strain evidence="2">HaV53</strain>
    </source>
</reference>
<evidence type="ECO:0000313" key="2">
    <source>
        <dbReference type="EMBL" id="AOM63517.1"/>
    </source>
</evidence>
<accession>A0A1C9C5G0</accession>
<keyword evidence="3" id="KW-1185">Reference proteome</keyword>
<sequence>MSIDNDKITFGNSHVKYIKDNKDNIWFKAKHVALILEYKNTNNVTNHVDEEDRITYDKLLSNGCAKNGHPPSSYKYGSQFISNEDPKTIFINESGLYSIMLRSKLPKAKQFKRWVTSEVLPAIRKTGSYEFNSNLLITRYSNKNIIYCYKLKNYLNHYKFGITSDIERRENEHHREIGNIEPTLIRETDNTKNIERDIKHVFKKKNLLVNLNINDKNQTVSTSL</sequence>
<dbReference type="PROSITE" id="PS51750">
    <property type="entry name" value="BRO_N"/>
    <property type="match status" value="1"/>
</dbReference>
<dbReference type="Pfam" id="PF02498">
    <property type="entry name" value="Bro-N"/>
    <property type="match status" value="1"/>
</dbReference>
<dbReference type="Proteomes" id="UP000232488">
    <property type="component" value="Segment"/>
</dbReference>
<dbReference type="KEGG" id="vg:37618567"/>
<evidence type="ECO:0000259" key="1">
    <source>
        <dbReference type="PROSITE" id="PS51750"/>
    </source>
</evidence>
<evidence type="ECO:0000313" key="3">
    <source>
        <dbReference type="Proteomes" id="UP000232488"/>
    </source>
</evidence>
<gene>
    <name evidence="2" type="primary">HaV53_ORF186</name>
</gene>
<dbReference type="PANTHER" id="PTHR36180:SF2">
    <property type="entry name" value="BRO FAMILY PROTEIN"/>
    <property type="match status" value="1"/>
</dbReference>
<feature type="domain" description="Bro-N" evidence="1">
    <location>
        <begin position="1"/>
        <end position="127"/>
    </location>
</feature>
<dbReference type="InterPro" id="IPR003497">
    <property type="entry name" value="BRO_N_domain"/>
</dbReference>
<dbReference type="PANTHER" id="PTHR36180">
    <property type="entry name" value="DNA-BINDING PROTEIN-RELATED-RELATED"/>
    <property type="match status" value="1"/>
</dbReference>
<dbReference type="GeneID" id="37618567"/>
<dbReference type="EMBL" id="KX008963">
    <property type="protein sequence ID" value="AOM63517.1"/>
    <property type="molecule type" value="Genomic_DNA"/>
</dbReference>
<dbReference type="SMART" id="SM01040">
    <property type="entry name" value="Bro-N"/>
    <property type="match status" value="1"/>
</dbReference>
<organism evidence="2 3">
    <name type="scientific">Heterosigma akashiwo virus 01</name>
    <name type="common">HaV01</name>
    <dbReference type="NCBI Taxonomy" id="97195"/>
    <lineage>
        <taxon>Viruses</taxon>
        <taxon>Varidnaviria</taxon>
        <taxon>Bamfordvirae</taxon>
        <taxon>Nucleocytoviricota</taxon>
        <taxon>Megaviricetes</taxon>
        <taxon>Algavirales</taxon>
        <taxon>Phycodnaviridae</taxon>
        <taxon>Raphidovirus</taxon>
        <taxon>Raphidovirus japonicum</taxon>
    </lineage>
</organism>
<name>A0A1C9C5G0_HAV01</name>
<proteinExistence type="predicted"/>
<dbReference type="OrthoDB" id="5682at10239"/>
<protein>
    <submittedName>
        <fullName evidence="2">Putative BRO-F</fullName>
    </submittedName>
</protein>
<dbReference type="RefSeq" id="YP_009507583.1">
    <property type="nucleotide sequence ID" value="NC_038553.1"/>
</dbReference>